<dbReference type="OrthoDB" id="9809841at2"/>
<evidence type="ECO:0000259" key="3">
    <source>
        <dbReference type="Pfam" id="PF20696"/>
    </source>
</evidence>
<dbReference type="Pfam" id="PF20696">
    <property type="entry name" value="UbiD_C"/>
    <property type="match status" value="1"/>
</dbReference>
<dbReference type="Proteomes" id="UP000184052">
    <property type="component" value="Unassembled WGS sequence"/>
</dbReference>
<dbReference type="SUPFAM" id="SSF50475">
    <property type="entry name" value="FMN-binding split barrel"/>
    <property type="match status" value="1"/>
</dbReference>
<dbReference type="RefSeq" id="WP_073046793.1">
    <property type="nucleotide sequence ID" value="NZ_FQZL01000005.1"/>
</dbReference>
<dbReference type="EMBL" id="FQZL01000005">
    <property type="protein sequence ID" value="SHI55371.1"/>
    <property type="molecule type" value="Genomic_DNA"/>
</dbReference>
<feature type="domain" description="3-octaprenyl-4-hydroxybenzoate carboxy-lyase-like N-terminal" evidence="2">
    <location>
        <begin position="9"/>
        <end position="84"/>
    </location>
</feature>
<feature type="domain" description="3-octaprenyl-4-hydroxybenzoate carboxy-lyase-like Rift-related" evidence="1">
    <location>
        <begin position="102"/>
        <end position="293"/>
    </location>
</feature>
<dbReference type="PANTHER" id="PTHR30108:SF17">
    <property type="entry name" value="FERULIC ACID DECARBOXYLASE 1"/>
    <property type="match status" value="1"/>
</dbReference>
<evidence type="ECO:0000259" key="1">
    <source>
        <dbReference type="Pfam" id="PF01977"/>
    </source>
</evidence>
<dbReference type="STRING" id="1121476.SAMN02745751_00562"/>
<dbReference type="Gene3D" id="3.40.1670.10">
    <property type="entry name" value="UbiD C-terminal domain-like"/>
    <property type="match status" value="1"/>
</dbReference>
<evidence type="ECO:0000259" key="2">
    <source>
        <dbReference type="Pfam" id="PF20695"/>
    </source>
</evidence>
<dbReference type="InterPro" id="IPR049383">
    <property type="entry name" value="UbiD-like_N"/>
</dbReference>
<dbReference type="SUPFAM" id="SSF143968">
    <property type="entry name" value="UbiD C-terminal domain-like"/>
    <property type="match status" value="1"/>
</dbReference>
<dbReference type="InterPro" id="IPR049381">
    <property type="entry name" value="UbiD-like_C"/>
</dbReference>
<dbReference type="PANTHER" id="PTHR30108">
    <property type="entry name" value="3-OCTAPRENYL-4-HYDROXYBENZOATE CARBOXY-LYASE-RELATED"/>
    <property type="match status" value="1"/>
</dbReference>
<sequence length="449" mass="49692">MDLNLRNWIEVMKKEKVLKTVSKEVSTEFEIAAIGKKLEPDYGVMFNNVKGYDVPVITGLAGTREKMASSLSLTVEELMERFNNALSLPTPCSIVPSEGLGIKENIYIGDDVDIERILPACVHHEKDSGKYITSGMLIVKDPETGIRNVAIHRHEIKDKNHLGALLLPRHTHHIFDRAEKTGKPLEVALIIGTHPVLLLASQATTRLGIDEFEIAGSLIGKPVAMTKCETVDLEVPIECEYVLEGKILPNIRKDEGPFGEYPKTYGPKRPRHVIEITAITHRDNPIYHTIIPATMEHLLLGAIPREATMFQIVKQAVPSAFGVHLTPAGGCRYHVIIGIDKKNEGEAKNAIFAAFASSSEVKQVVVVDKDIDIFDSKDVEWAIANRVQANNDVIIVKSAMGNKLDPSSDEGVSDKMGIDATVPLNADPERFQKINIPMYDEIILEDYLD</sequence>
<dbReference type="NCBIfam" id="TIGR00148">
    <property type="entry name" value="UbiD family decarboxylase"/>
    <property type="match status" value="1"/>
</dbReference>
<name>A0A1M6C3H6_9FIRM</name>
<dbReference type="Pfam" id="PF20695">
    <property type="entry name" value="UbiD_N"/>
    <property type="match status" value="1"/>
</dbReference>
<gene>
    <name evidence="4" type="ORF">SAMN02745751_00562</name>
</gene>
<keyword evidence="5" id="KW-1185">Reference proteome</keyword>
<evidence type="ECO:0000313" key="5">
    <source>
        <dbReference type="Proteomes" id="UP000184052"/>
    </source>
</evidence>
<reference evidence="4 5" key="1">
    <citation type="submission" date="2016-11" db="EMBL/GenBank/DDBJ databases">
        <authorList>
            <person name="Jaros S."/>
            <person name="Januszkiewicz K."/>
            <person name="Wedrychowicz H."/>
        </authorList>
    </citation>
    <scope>NUCLEOTIDE SEQUENCE [LARGE SCALE GENOMIC DNA]</scope>
    <source>
        <strain evidence="4 5">DSM 17477</strain>
    </source>
</reference>
<organism evidence="4 5">
    <name type="scientific">Dethiosulfatibacter aminovorans DSM 17477</name>
    <dbReference type="NCBI Taxonomy" id="1121476"/>
    <lineage>
        <taxon>Bacteria</taxon>
        <taxon>Bacillati</taxon>
        <taxon>Bacillota</taxon>
        <taxon>Tissierellia</taxon>
        <taxon>Dethiosulfatibacter</taxon>
    </lineage>
</organism>
<dbReference type="GO" id="GO:0008694">
    <property type="term" value="F:4-hydroxy-3-polyprenylbenzoate decarboxylase activity"/>
    <property type="evidence" value="ECO:0007669"/>
    <property type="project" value="TreeGrafter"/>
</dbReference>
<dbReference type="Pfam" id="PF01977">
    <property type="entry name" value="UbiD"/>
    <property type="match status" value="1"/>
</dbReference>
<dbReference type="AlphaFoldDB" id="A0A1M6C3H6"/>
<dbReference type="InterPro" id="IPR048304">
    <property type="entry name" value="UbiD_Rift_dom"/>
</dbReference>
<feature type="domain" description="3-octaprenyl-4-hydroxybenzoate carboxy-lyase-like C-terminal" evidence="3">
    <location>
        <begin position="300"/>
        <end position="420"/>
    </location>
</feature>
<dbReference type="GO" id="GO:0005829">
    <property type="term" value="C:cytosol"/>
    <property type="evidence" value="ECO:0007669"/>
    <property type="project" value="TreeGrafter"/>
</dbReference>
<dbReference type="InterPro" id="IPR002830">
    <property type="entry name" value="UbiD"/>
</dbReference>
<evidence type="ECO:0000313" key="4">
    <source>
        <dbReference type="EMBL" id="SHI55371.1"/>
    </source>
</evidence>
<dbReference type="GO" id="GO:0006744">
    <property type="term" value="P:ubiquinone biosynthetic process"/>
    <property type="evidence" value="ECO:0007669"/>
    <property type="project" value="TreeGrafter"/>
</dbReference>
<accession>A0A1M6C3H6</accession>
<protein>
    <submittedName>
        <fullName evidence="4">2,5-furandicarboxylate decarboxylase 1</fullName>
    </submittedName>
</protein>
<proteinExistence type="predicted"/>